<accession>A0A0K2UEG2</accession>
<organism evidence="1">
    <name type="scientific">Lepeophtheirus salmonis</name>
    <name type="common">Salmon louse</name>
    <name type="synonym">Caligus salmonis</name>
    <dbReference type="NCBI Taxonomy" id="72036"/>
    <lineage>
        <taxon>Eukaryota</taxon>
        <taxon>Metazoa</taxon>
        <taxon>Ecdysozoa</taxon>
        <taxon>Arthropoda</taxon>
        <taxon>Crustacea</taxon>
        <taxon>Multicrustacea</taxon>
        <taxon>Hexanauplia</taxon>
        <taxon>Copepoda</taxon>
        <taxon>Siphonostomatoida</taxon>
        <taxon>Caligidae</taxon>
        <taxon>Lepeophtheirus</taxon>
    </lineage>
</organism>
<protein>
    <submittedName>
        <fullName evidence="1">Uncharacterized protein</fullName>
    </submittedName>
</protein>
<name>A0A0K2UEG2_LEPSM</name>
<sequence>MSFSILFRHCTA</sequence>
<evidence type="ECO:0000313" key="1">
    <source>
        <dbReference type="EMBL" id="CDW36420.1"/>
    </source>
</evidence>
<proteinExistence type="predicted"/>
<dbReference type="EMBL" id="HACA01019059">
    <property type="protein sequence ID" value="CDW36420.1"/>
    <property type="molecule type" value="Transcribed_RNA"/>
</dbReference>
<reference evidence="1" key="1">
    <citation type="submission" date="2014-05" db="EMBL/GenBank/DDBJ databases">
        <authorList>
            <person name="Chronopoulou M."/>
        </authorList>
    </citation>
    <scope>NUCLEOTIDE SEQUENCE</scope>
    <source>
        <tissue evidence="1">Whole organism</tissue>
    </source>
</reference>